<comment type="catalytic activity">
    <reaction evidence="4">
        <text>a 2-deoxystreptamine antibiotic + acetyl-CoA = an N(3)-acetyl-2-deoxystreptamine antibiotic + CoA + H(+)</text>
        <dbReference type="Rhea" id="RHEA:12665"/>
        <dbReference type="ChEBI" id="CHEBI:15378"/>
        <dbReference type="ChEBI" id="CHEBI:57287"/>
        <dbReference type="ChEBI" id="CHEBI:57288"/>
        <dbReference type="ChEBI" id="CHEBI:57921"/>
        <dbReference type="ChEBI" id="CHEBI:77452"/>
        <dbReference type="EC" id="2.3.1.81"/>
    </reaction>
</comment>
<name>A0A3N9P015_9BACL</name>
<accession>A0A3N9P015</accession>
<evidence type="ECO:0000256" key="2">
    <source>
        <dbReference type="ARBA" id="ARBA00022679"/>
    </source>
</evidence>
<evidence type="ECO:0000313" key="5">
    <source>
        <dbReference type="EMBL" id="RQW08590.1"/>
    </source>
</evidence>
<dbReference type="PANTHER" id="PTHR11104:SF0">
    <property type="entry name" value="SPBETA PROPHAGE-DERIVED AMINOGLYCOSIDE N(3')-ACETYLTRANSFERASE-LIKE PROTEIN YOKD"/>
    <property type="match status" value="1"/>
</dbReference>
<organism evidence="5 6">
    <name type="scientific">Paenibacillus rhizophilus</name>
    <dbReference type="NCBI Taxonomy" id="1850366"/>
    <lineage>
        <taxon>Bacteria</taxon>
        <taxon>Bacillati</taxon>
        <taxon>Bacillota</taxon>
        <taxon>Bacilli</taxon>
        <taxon>Bacillales</taxon>
        <taxon>Paenibacillaceae</taxon>
        <taxon>Paenibacillus</taxon>
    </lineage>
</organism>
<protein>
    <recommendedName>
        <fullName evidence="4">Aminoglycoside N(3)-acetyltransferase</fullName>
        <ecNumber evidence="4">2.3.1.-</ecNumber>
    </recommendedName>
</protein>
<evidence type="ECO:0000256" key="4">
    <source>
        <dbReference type="RuleBase" id="RU365031"/>
    </source>
</evidence>
<dbReference type="EMBL" id="RQPI01000019">
    <property type="protein sequence ID" value="RQW08590.1"/>
    <property type="molecule type" value="Genomic_DNA"/>
</dbReference>
<reference evidence="5 6" key="1">
    <citation type="submission" date="2018-11" db="EMBL/GenBank/DDBJ databases">
        <title>Genome sequence of strain 7197.</title>
        <authorList>
            <person name="Gao J."/>
            <person name="Sun J."/>
        </authorList>
    </citation>
    <scope>NUCLEOTIDE SEQUENCE [LARGE SCALE GENOMIC DNA]</scope>
    <source>
        <strain evidence="5 6">7197</strain>
    </source>
</reference>
<dbReference type="PANTHER" id="PTHR11104">
    <property type="entry name" value="AMINOGLYCOSIDE N3-ACETYLTRANSFERASE"/>
    <property type="match status" value="1"/>
</dbReference>
<dbReference type="RefSeq" id="WP_124697628.1">
    <property type="nucleotide sequence ID" value="NZ_JBHUFE010000027.1"/>
</dbReference>
<gene>
    <name evidence="5" type="ORF">EH198_21860</name>
</gene>
<comment type="caution">
    <text evidence="5">The sequence shown here is derived from an EMBL/GenBank/DDBJ whole genome shotgun (WGS) entry which is preliminary data.</text>
</comment>
<dbReference type="SUPFAM" id="SSF110710">
    <property type="entry name" value="TTHA0583/YokD-like"/>
    <property type="match status" value="1"/>
</dbReference>
<dbReference type="OrthoDB" id="7330654at2"/>
<proteinExistence type="inferred from homology"/>
<evidence type="ECO:0000256" key="3">
    <source>
        <dbReference type="ARBA" id="ARBA00023315"/>
    </source>
</evidence>
<dbReference type="AlphaFoldDB" id="A0A3N9P015"/>
<keyword evidence="3 4" id="KW-0012">Acyltransferase</keyword>
<dbReference type="GO" id="GO:0046353">
    <property type="term" value="F:aminoglycoside 3-N-acetyltransferase activity"/>
    <property type="evidence" value="ECO:0007669"/>
    <property type="project" value="UniProtKB-EC"/>
</dbReference>
<keyword evidence="4" id="KW-0046">Antibiotic resistance</keyword>
<evidence type="ECO:0000256" key="1">
    <source>
        <dbReference type="ARBA" id="ARBA00006383"/>
    </source>
</evidence>
<dbReference type="InterPro" id="IPR028345">
    <property type="entry name" value="Antibiotic_NAT-like"/>
</dbReference>
<comment type="similarity">
    <text evidence="1 4">Belongs to the antibiotic N-acetyltransferase family.</text>
</comment>
<dbReference type="EC" id="2.3.1.-" evidence="4"/>
<dbReference type="Pfam" id="PF02522">
    <property type="entry name" value="Antibiotic_NAT"/>
    <property type="match status" value="1"/>
</dbReference>
<dbReference type="GO" id="GO:0046677">
    <property type="term" value="P:response to antibiotic"/>
    <property type="evidence" value="ECO:0007669"/>
    <property type="project" value="UniProtKB-KW"/>
</dbReference>
<dbReference type="InterPro" id="IPR003679">
    <property type="entry name" value="Amioglycoside_AcTrfase"/>
</dbReference>
<evidence type="ECO:0000313" key="6">
    <source>
        <dbReference type="Proteomes" id="UP000282529"/>
    </source>
</evidence>
<sequence length="266" mass="29249">MEEVKGNLITVRTLAEDFRRLGLREGMTVLLHSSFKSLGEWVAGGPAAVILALEEALGEGGTLIMPTHSTDLTDPSGWSNPPVPQEWWDSIREQMPPYDPGLTLPRGMGIIPEAFRKQTGVRRSGHPLYSFAAWGKHADTVTAGHELPYGLGDGSPLGRLYDLDGVVLLLGVGHFNNTSIHLAEYRAGYPGKKEIAAGAPISENGARRWARFPDLEWSSDDFGSIGEDFEWETGQIRHGFVAAAPAQLMSQRAIVDYAVRWMEQRR</sequence>
<keyword evidence="2 4" id="KW-0808">Transferase</keyword>
<dbReference type="Proteomes" id="UP000282529">
    <property type="component" value="Unassembled WGS sequence"/>
</dbReference>
<keyword evidence="6" id="KW-1185">Reference proteome</keyword>